<dbReference type="Proteomes" id="UP001140510">
    <property type="component" value="Unassembled WGS sequence"/>
</dbReference>
<dbReference type="PANTHER" id="PTHR43047:SF72">
    <property type="entry name" value="OSMOSENSING HISTIDINE PROTEIN KINASE SLN1"/>
    <property type="match status" value="1"/>
</dbReference>
<sequence length="1102" mass="122066">MAQHDLTAQQLAQIADSARVWQVQRFCQVMPSVVKYERGNRGSEGEQSISEPNGALAALLRCVIYHLGADLAMISLLDDHTQYFISGASRANMQDAKATLESTRWYGCDTVNLHGGLCQRTIVQHNSPGTLAFYEELDMANTERTKDLPFVKGDIAKFRHYAGVPLNPYEGPNIGTVFLFTEAPSESSRSEAICVYLTETARHINKHLEQAVEALEGQRALRYNRGITSLLETSISAEAATFTQGYSSLEQPLLSDRYSDDALRLYRLSATTLCDIFDLDGVWIQEVGPLGHSSVSSTGWTGSSIMARHIARDARQPRSLSVSLSDSLVRLHPTGAVFQVMQGSGVVIVATGSMTAAPANKTESVLLTENFLRASQIMMMPLWDTHHERNIGAVLGFTCDQSKTCLGPNDLSSLSAFCATVMTQVRRLDVQAMIQMKSDFLGSISHEMRTPLHGILSNLELLAETKDENDRNDLMEMARYSAPAEFETVFTNLLDNALKFGDPAGCVRIRLKDEGASIKLSFQDTGSGIAPDFVRHRIFEPFSQENPQNEGTGLGLSLVQHAANALDGEVKIKSDYANDDNSINLKVISMFAGKASSIPSTSVSSGREAILTFTEARIKQPYDLIFLDLSMPEISGFEVAKEIRELEASADDEKFVKSLSNRTGWITYHDRLESEEARKIPYVTVSNGKQRDKKLRIFIQGGQHGNEPAGDEDVLALLGELAADSQWTAKVLEKVDLLILPRYNVDGVEYLQRQLASNYDPNRDHAVLLREQTRKIRQLQSDFNPHIFVDDHEYTGGSPVAQRYIRSQDLLVSANKGLNVHPSIRALNEAFVTDVFSAAQARGLRTYAYSTTSVLNGKITIQEPDAHAQANHKGVGNYQALTFLVETRGIRLADQHFQRRVASHFITLTTIIDKAVKEFKTVYTTIEDGRKAFTKSEKDIVVVQDYRLSNKTVQFIDAADGSLVNVEVLSQNSDPAVPVLTCQRPKAYLFSRAWADVASRLRILGVKVEEFTEPFEGEVEALIVTNAILARSKFEGIAGTTVVTNSTTRHVRIPAGGFWVDTRQENAAYAFVLLEPENKASLAYYNEIPLQVGDEYLVFRVL</sequence>
<keyword evidence="6" id="KW-0418">Kinase</keyword>
<evidence type="ECO:0000256" key="5">
    <source>
        <dbReference type="ARBA" id="ARBA00022679"/>
    </source>
</evidence>
<dbReference type="EMBL" id="JAPEVA010000075">
    <property type="protein sequence ID" value="KAJ4401355.1"/>
    <property type="molecule type" value="Genomic_DNA"/>
</dbReference>
<feature type="modified residue" description="4-aspartylphosphate" evidence="7">
    <location>
        <position position="628"/>
    </location>
</feature>
<name>A0A9W9D4T9_9PLEO</name>
<dbReference type="InterPro" id="IPR005467">
    <property type="entry name" value="His_kinase_dom"/>
</dbReference>
<protein>
    <recommendedName>
        <fullName evidence="3">histidine kinase</fullName>
        <ecNumber evidence="3">2.7.13.3</ecNumber>
    </recommendedName>
</protein>
<dbReference type="CDD" id="cd00082">
    <property type="entry name" value="HisKA"/>
    <property type="match status" value="1"/>
</dbReference>
<comment type="catalytic activity">
    <reaction evidence="1">
        <text>ATP + protein L-histidine = ADP + protein N-phospho-L-histidine.</text>
        <dbReference type="EC" id="2.7.13.3"/>
    </reaction>
</comment>
<comment type="similarity">
    <text evidence="2 8">Belongs to the peptidase M14 family.</text>
</comment>
<organism evidence="12 13">
    <name type="scientific">Didymella pomorum</name>
    <dbReference type="NCBI Taxonomy" id="749634"/>
    <lineage>
        <taxon>Eukaryota</taxon>
        <taxon>Fungi</taxon>
        <taxon>Dikarya</taxon>
        <taxon>Ascomycota</taxon>
        <taxon>Pezizomycotina</taxon>
        <taxon>Dothideomycetes</taxon>
        <taxon>Pleosporomycetidae</taxon>
        <taxon>Pleosporales</taxon>
        <taxon>Pleosporineae</taxon>
        <taxon>Didymellaceae</taxon>
        <taxon>Didymella</taxon>
    </lineage>
</organism>
<dbReference type="Pfam" id="PF02518">
    <property type="entry name" value="HATPase_c"/>
    <property type="match status" value="1"/>
</dbReference>
<keyword evidence="13" id="KW-1185">Reference proteome</keyword>
<feature type="domain" description="Histidine kinase" evidence="9">
    <location>
        <begin position="483"/>
        <end position="589"/>
    </location>
</feature>
<dbReference type="InterPro" id="IPR003661">
    <property type="entry name" value="HisK_dim/P_dom"/>
</dbReference>
<evidence type="ECO:0000256" key="7">
    <source>
        <dbReference type="PROSITE-ProRule" id="PRU00169"/>
    </source>
</evidence>
<dbReference type="InterPro" id="IPR036890">
    <property type="entry name" value="HATPase_C_sf"/>
</dbReference>
<dbReference type="Gene3D" id="3.30.565.10">
    <property type="entry name" value="Histidine kinase-like ATPase, C-terminal domain"/>
    <property type="match status" value="1"/>
</dbReference>
<evidence type="ECO:0000313" key="12">
    <source>
        <dbReference type="EMBL" id="KAJ4401355.1"/>
    </source>
</evidence>
<dbReference type="SUPFAM" id="SSF55781">
    <property type="entry name" value="GAF domain-like"/>
    <property type="match status" value="1"/>
</dbReference>
<evidence type="ECO:0000256" key="4">
    <source>
        <dbReference type="ARBA" id="ARBA00022553"/>
    </source>
</evidence>
<dbReference type="InterPro" id="IPR036097">
    <property type="entry name" value="HisK_dim/P_sf"/>
</dbReference>
<dbReference type="InterPro" id="IPR001789">
    <property type="entry name" value="Sig_transdc_resp-reg_receiver"/>
</dbReference>
<dbReference type="Pfam" id="PF00246">
    <property type="entry name" value="Peptidase_M14"/>
    <property type="match status" value="1"/>
</dbReference>
<dbReference type="EC" id="2.7.13.3" evidence="3"/>
<dbReference type="SMART" id="SM00387">
    <property type="entry name" value="HATPase_c"/>
    <property type="match status" value="1"/>
</dbReference>
<feature type="domain" description="Peptidase M14" evidence="11">
    <location>
        <begin position="642"/>
        <end position="915"/>
    </location>
</feature>
<evidence type="ECO:0000256" key="1">
    <source>
        <dbReference type="ARBA" id="ARBA00000085"/>
    </source>
</evidence>
<reference evidence="12" key="1">
    <citation type="submission" date="2022-10" db="EMBL/GenBank/DDBJ databases">
        <title>Tapping the CABI collections for fungal endophytes: first genome assemblies for Collariella, Neodidymelliopsis, Ascochyta clinopodiicola, Didymella pomorum, Didymosphaeria variabile, Neocosmospora piperis and Neocucurbitaria cava.</title>
        <authorList>
            <person name="Hill R."/>
        </authorList>
    </citation>
    <scope>NUCLEOTIDE SEQUENCE</scope>
    <source>
        <strain evidence="12">IMI 355091</strain>
    </source>
</reference>
<keyword evidence="5" id="KW-0808">Transferase</keyword>
<dbReference type="SUPFAM" id="SSF55874">
    <property type="entry name" value="ATPase domain of HSP90 chaperone/DNA topoisomerase II/histidine kinase"/>
    <property type="match status" value="1"/>
</dbReference>
<dbReference type="Gene3D" id="3.40.630.10">
    <property type="entry name" value="Zn peptidases"/>
    <property type="match status" value="1"/>
</dbReference>
<keyword evidence="4 7" id="KW-0597">Phosphoprotein</keyword>
<dbReference type="AlphaFoldDB" id="A0A9W9D4T9"/>
<dbReference type="PRINTS" id="PR00344">
    <property type="entry name" value="BCTRLSENSOR"/>
</dbReference>
<feature type="domain" description="Response regulatory" evidence="10">
    <location>
        <begin position="574"/>
        <end position="732"/>
    </location>
</feature>
<comment type="caution">
    <text evidence="12">The sequence shown here is derived from an EMBL/GenBank/DDBJ whole genome shotgun (WGS) entry which is preliminary data.</text>
</comment>
<dbReference type="SUPFAM" id="SSF53187">
    <property type="entry name" value="Zn-dependent exopeptidases"/>
    <property type="match status" value="1"/>
</dbReference>
<dbReference type="GO" id="GO:0008270">
    <property type="term" value="F:zinc ion binding"/>
    <property type="evidence" value="ECO:0007669"/>
    <property type="project" value="InterPro"/>
</dbReference>
<accession>A0A9W9D4T9</accession>
<dbReference type="InterPro" id="IPR011006">
    <property type="entry name" value="CheY-like_superfamily"/>
</dbReference>
<dbReference type="InterPro" id="IPR000834">
    <property type="entry name" value="Peptidase_M14"/>
</dbReference>
<dbReference type="PROSITE" id="PS50110">
    <property type="entry name" value="RESPONSE_REGULATORY"/>
    <property type="match status" value="1"/>
</dbReference>
<dbReference type="PANTHER" id="PTHR43047">
    <property type="entry name" value="TWO-COMPONENT HISTIDINE PROTEIN KINASE"/>
    <property type="match status" value="1"/>
</dbReference>
<proteinExistence type="inferred from homology"/>
<dbReference type="PROSITE" id="PS50109">
    <property type="entry name" value="HIS_KIN"/>
    <property type="match status" value="1"/>
</dbReference>
<evidence type="ECO:0000256" key="2">
    <source>
        <dbReference type="ARBA" id="ARBA00005988"/>
    </source>
</evidence>
<evidence type="ECO:0000259" key="11">
    <source>
        <dbReference type="PROSITE" id="PS52035"/>
    </source>
</evidence>
<dbReference type="SUPFAM" id="SSF47384">
    <property type="entry name" value="Homodimeric domain of signal transducing histidine kinase"/>
    <property type="match status" value="1"/>
</dbReference>
<evidence type="ECO:0000256" key="8">
    <source>
        <dbReference type="PROSITE-ProRule" id="PRU01379"/>
    </source>
</evidence>
<evidence type="ECO:0000256" key="6">
    <source>
        <dbReference type="ARBA" id="ARBA00022777"/>
    </source>
</evidence>
<dbReference type="InterPro" id="IPR003594">
    <property type="entry name" value="HATPase_dom"/>
</dbReference>
<dbReference type="GO" id="GO:0004181">
    <property type="term" value="F:metallocarboxypeptidase activity"/>
    <property type="evidence" value="ECO:0007669"/>
    <property type="project" value="InterPro"/>
</dbReference>
<dbReference type="SMART" id="SM00388">
    <property type="entry name" value="HisKA"/>
    <property type="match status" value="1"/>
</dbReference>
<dbReference type="InterPro" id="IPR004358">
    <property type="entry name" value="Sig_transdc_His_kin-like_C"/>
</dbReference>
<dbReference type="SUPFAM" id="SSF52172">
    <property type="entry name" value="CheY-like"/>
    <property type="match status" value="1"/>
</dbReference>
<feature type="active site" description="Proton donor/acceptor" evidence="8">
    <location>
        <position position="886"/>
    </location>
</feature>
<evidence type="ECO:0000256" key="3">
    <source>
        <dbReference type="ARBA" id="ARBA00012438"/>
    </source>
</evidence>
<evidence type="ECO:0000259" key="10">
    <source>
        <dbReference type="PROSITE" id="PS50110"/>
    </source>
</evidence>
<dbReference type="Gene3D" id="3.40.50.2300">
    <property type="match status" value="1"/>
</dbReference>
<gene>
    <name evidence="12" type="ORF">N0V91_008019</name>
</gene>
<dbReference type="GO" id="GO:0005886">
    <property type="term" value="C:plasma membrane"/>
    <property type="evidence" value="ECO:0007669"/>
    <property type="project" value="TreeGrafter"/>
</dbReference>
<dbReference type="Pfam" id="PF00512">
    <property type="entry name" value="HisKA"/>
    <property type="match status" value="1"/>
</dbReference>
<dbReference type="GO" id="GO:0009927">
    <property type="term" value="F:histidine phosphotransfer kinase activity"/>
    <property type="evidence" value="ECO:0007669"/>
    <property type="project" value="TreeGrafter"/>
</dbReference>
<evidence type="ECO:0000313" key="13">
    <source>
        <dbReference type="Proteomes" id="UP001140510"/>
    </source>
</evidence>
<dbReference type="GO" id="GO:0006508">
    <property type="term" value="P:proteolysis"/>
    <property type="evidence" value="ECO:0007669"/>
    <property type="project" value="InterPro"/>
</dbReference>
<dbReference type="OrthoDB" id="3626597at2759"/>
<dbReference type="GO" id="GO:0000155">
    <property type="term" value="F:phosphorelay sensor kinase activity"/>
    <property type="evidence" value="ECO:0007669"/>
    <property type="project" value="InterPro"/>
</dbReference>
<evidence type="ECO:0000259" key="9">
    <source>
        <dbReference type="PROSITE" id="PS50109"/>
    </source>
</evidence>
<dbReference type="PROSITE" id="PS52035">
    <property type="entry name" value="PEPTIDASE_M14"/>
    <property type="match status" value="1"/>
</dbReference>